<evidence type="ECO:0000313" key="5">
    <source>
        <dbReference type="EMBL" id="ARD21928.1"/>
    </source>
</evidence>
<comment type="subunit">
    <text evidence="4">Interacts with the cytoplasmic NapA precursor.</text>
</comment>
<protein>
    <recommendedName>
        <fullName evidence="4">Chaperone NapD</fullName>
    </recommendedName>
    <alternativeName>
        <fullName evidence="4">NapA signal peptide-binding chaperone NapD</fullName>
    </alternativeName>
</protein>
<dbReference type="PANTHER" id="PTHR38603">
    <property type="entry name" value="CHAPERONE NAPD"/>
    <property type="match status" value="1"/>
</dbReference>
<dbReference type="Proteomes" id="UP000191820">
    <property type="component" value="Chromosome"/>
</dbReference>
<organism evidence="5 6">
    <name type="scientific">Shewanella japonica</name>
    <dbReference type="NCBI Taxonomy" id="93973"/>
    <lineage>
        <taxon>Bacteria</taxon>
        <taxon>Pseudomonadati</taxon>
        <taxon>Pseudomonadota</taxon>
        <taxon>Gammaproteobacteria</taxon>
        <taxon>Alteromonadales</taxon>
        <taxon>Shewanellaceae</taxon>
        <taxon>Shewanella</taxon>
    </lineage>
</organism>
<name>A0ABN4YCY9_9GAMM</name>
<evidence type="ECO:0000313" key="6">
    <source>
        <dbReference type="Proteomes" id="UP000191820"/>
    </source>
</evidence>
<sequence>MSKKEIHVTSLIVQVQPEQMAEVRQKIMAMENAELSVNNEMKIVVVIEGPTQRSLMDDISTINAIPGVLSATMVYHQSEELEEGEE</sequence>
<dbReference type="HAMAP" id="MF_02200">
    <property type="entry name" value="NapD"/>
    <property type="match status" value="1"/>
</dbReference>
<dbReference type="EMBL" id="CP020472">
    <property type="protein sequence ID" value="ARD21928.1"/>
    <property type="molecule type" value="Genomic_DNA"/>
</dbReference>
<reference evidence="5 6" key="1">
    <citation type="submission" date="2017-03" db="EMBL/GenBank/DDBJ databases">
        <title>Genome sequencing of Shewanella japonica KCTC 22435.</title>
        <authorList>
            <person name="Kim K.M."/>
        </authorList>
    </citation>
    <scope>NUCLEOTIDE SEQUENCE [LARGE SCALE GENOMIC DNA]</scope>
    <source>
        <strain evidence="5 6">KCTC 22435</strain>
    </source>
</reference>
<dbReference type="RefSeq" id="WP_055023842.1">
    <property type="nucleotide sequence ID" value="NZ_CANMJJ010000014.1"/>
</dbReference>
<dbReference type="Pfam" id="PF03927">
    <property type="entry name" value="NapD"/>
    <property type="match status" value="1"/>
</dbReference>
<proteinExistence type="inferred from homology"/>
<dbReference type="PANTHER" id="PTHR38603:SF1">
    <property type="entry name" value="CHAPERONE NAPD"/>
    <property type="match status" value="1"/>
</dbReference>
<comment type="subcellular location">
    <subcellularLocation>
        <location evidence="1 4">Cytoplasm</location>
    </subcellularLocation>
</comment>
<accession>A0ABN4YCY9</accession>
<evidence type="ECO:0000256" key="2">
    <source>
        <dbReference type="ARBA" id="ARBA00022490"/>
    </source>
</evidence>
<dbReference type="Gene3D" id="3.30.70.920">
    <property type="match status" value="1"/>
</dbReference>
<gene>
    <name evidence="4" type="primary">napD</name>
    <name evidence="5" type="ORF">SJ2017_1615</name>
</gene>
<dbReference type="InterPro" id="IPR005623">
    <property type="entry name" value="Chaperone_NapD_NO3_reduct"/>
</dbReference>
<keyword evidence="3 4" id="KW-0143">Chaperone</keyword>
<keyword evidence="2 4" id="KW-0963">Cytoplasm</keyword>
<keyword evidence="6" id="KW-1185">Reference proteome</keyword>
<comment type="function">
    <text evidence="4">Chaperone for NapA, the catalytic subunit of the periplasmic nitrate reductase. It binds directly and specifically to the twin-arginine signal peptide of NapA, preventing premature interaction with the Tat translocase and premature export.</text>
</comment>
<evidence type="ECO:0000256" key="3">
    <source>
        <dbReference type="ARBA" id="ARBA00023186"/>
    </source>
</evidence>
<comment type="similarity">
    <text evidence="4">Belongs to the NapD family.</text>
</comment>
<evidence type="ECO:0000256" key="1">
    <source>
        <dbReference type="ARBA" id="ARBA00004496"/>
    </source>
</evidence>
<evidence type="ECO:0000256" key="4">
    <source>
        <dbReference type="HAMAP-Rule" id="MF_02200"/>
    </source>
</evidence>